<dbReference type="RefSeq" id="WP_307284942.1">
    <property type="nucleotide sequence ID" value="NZ_JAUSZT010000003.1"/>
</dbReference>
<feature type="transmembrane region" description="Helical" evidence="1">
    <location>
        <begin position="79"/>
        <end position="100"/>
    </location>
</feature>
<organism evidence="2 3">
    <name type="scientific">Phyllobacterium ifriqiyense</name>
    <dbReference type="NCBI Taxonomy" id="314238"/>
    <lineage>
        <taxon>Bacteria</taxon>
        <taxon>Pseudomonadati</taxon>
        <taxon>Pseudomonadota</taxon>
        <taxon>Alphaproteobacteria</taxon>
        <taxon>Hyphomicrobiales</taxon>
        <taxon>Phyllobacteriaceae</taxon>
        <taxon>Phyllobacterium</taxon>
    </lineage>
</organism>
<evidence type="ECO:0000313" key="3">
    <source>
        <dbReference type="Proteomes" id="UP001237780"/>
    </source>
</evidence>
<name>A0ABU0SEA2_9HYPH</name>
<keyword evidence="3" id="KW-1185">Reference proteome</keyword>
<sequence length="102" mass="10986">MATNTSKVRDAIEDDLETQIASLRKELSTISKSLSDQGYDLYDQASSTYDSVKQGGRKAVRFVGDEAQYVAEKAKENPLTAVAIVSAVAAVGLLIGLSAYRR</sequence>
<dbReference type="EMBL" id="JAUSZT010000003">
    <property type="protein sequence ID" value="MDQ0999093.1"/>
    <property type="molecule type" value="Genomic_DNA"/>
</dbReference>
<gene>
    <name evidence="2" type="ORF">QFZ34_004275</name>
</gene>
<keyword evidence="1" id="KW-1133">Transmembrane helix</keyword>
<reference evidence="2 3" key="1">
    <citation type="submission" date="2023-07" db="EMBL/GenBank/DDBJ databases">
        <title>Comparative genomics of wheat-associated soil bacteria to identify genetic determinants of phenazine resistance.</title>
        <authorList>
            <person name="Mouncey N."/>
        </authorList>
    </citation>
    <scope>NUCLEOTIDE SEQUENCE [LARGE SCALE GENOMIC DNA]</scope>
    <source>
        <strain evidence="2 3">W4I11</strain>
    </source>
</reference>
<accession>A0ABU0SEA2</accession>
<proteinExistence type="predicted"/>
<evidence type="ECO:0000313" key="2">
    <source>
        <dbReference type="EMBL" id="MDQ0999093.1"/>
    </source>
</evidence>
<keyword evidence="1" id="KW-0812">Transmembrane</keyword>
<keyword evidence="1" id="KW-0472">Membrane</keyword>
<protein>
    <submittedName>
        <fullName evidence="2">ElaB/YqjD/DUF883 family membrane-anchored ribosome-binding protein</fullName>
    </submittedName>
</protein>
<evidence type="ECO:0000256" key="1">
    <source>
        <dbReference type="SAM" id="Phobius"/>
    </source>
</evidence>
<comment type="caution">
    <text evidence="2">The sequence shown here is derived from an EMBL/GenBank/DDBJ whole genome shotgun (WGS) entry which is preliminary data.</text>
</comment>
<dbReference type="Proteomes" id="UP001237780">
    <property type="component" value="Unassembled WGS sequence"/>
</dbReference>